<comment type="caution">
    <text evidence="1">The sequence shown here is derived from an EMBL/GenBank/DDBJ whole genome shotgun (WGS) entry which is preliminary data.</text>
</comment>
<evidence type="ECO:0000313" key="2">
    <source>
        <dbReference type="Proteomes" id="UP001223420"/>
    </source>
</evidence>
<name>A0AAJ1TRP8_9HYPH</name>
<dbReference type="AlphaFoldDB" id="A0AAJ1TRP8"/>
<proteinExistence type="predicted"/>
<reference evidence="1" key="1">
    <citation type="submission" date="2023-07" db="EMBL/GenBank/DDBJ databases">
        <title>Genomic Encyclopedia of Type Strains, Phase IV (KMG-IV): sequencing the most valuable type-strain genomes for metagenomic binning, comparative biology and taxonomic classification.</title>
        <authorList>
            <person name="Goeker M."/>
        </authorList>
    </citation>
    <scope>NUCLEOTIDE SEQUENCE</scope>
    <source>
        <strain evidence="1">DSM 19569</strain>
    </source>
</reference>
<evidence type="ECO:0000313" key="1">
    <source>
        <dbReference type="EMBL" id="MDQ0541952.1"/>
    </source>
</evidence>
<dbReference type="InterPro" id="IPR010877">
    <property type="entry name" value="Phage_Mu_Gp46"/>
</dbReference>
<dbReference type="RefSeq" id="WP_230366600.1">
    <property type="nucleotide sequence ID" value="NZ_JAJALK010000006.1"/>
</dbReference>
<dbReference type="Proteomes" id="UP001223420">
    <property type="component" value="Unassembled WGS sequence"/>
</dbReference>
<organism evidence="1 2">
    <name type="scientific">Methylobacterium brachiatum</name>
    <dbReference type="NCBI Taxonomy" id="269660"/>
    <lineage>
        <taxon>Bacteria</taxon>
        <taxon>Pseudomonadati</taxon>
        <taxon>Pseudomonadota</taxon>
        <taxon>Alphaproteobacteria</taxon>
        <taxon>Hyphomicrobiales</taxon>
        <taxon>Methylobacteriaceae</taxon>
        <taxon>Methylobacterium</taxon>
    </lineage>
</organism>
<accession>A0AAJ1TRP8</accession>
<gene>
    <name evidence="1" type="ORF">QO001_000860</name>
</gene>
<sequence>MPENILVHSRRAVTREWLLTSVDQRDPSLDLVDCVVVALGTDRLARGDDELPVSGDKDRRGWWGDLDASGIRDGWPIGSRLWLLQRVTITGAEARQGSTVARAEDYTRECLQPFVQKGVASRLSVVGERLKVEGIDVKATLYRGDLPAIELRYATLWNGIRA</sequence>
<protein>
    <submittedName>
        <fullName evidence="1">Phage gp46-like protein</fullName>
    </submittedName>
</protein>
<dbReference type="EMBL" id="JAUSWL010000001">
    <property type="protein sequence ID" value="MDQ0541952.1"/>
    <property type="molecule type" value="Genomic_DNA"/>
</dbReference>
<dbReference type="Pfam" id="PF07409">
    <property type="entry name" value="GP46"/>
    <property type="match status" value="1"/>
</dbReference>